<proteinExistence type="predicted"/>
<evidence type="ECO:0008006" key="3">
    <source>
        <dbReference type="Google" id="ProtNLM"/>
    </source>
</evidence>
<feature type="chain" id="PRO_5030693119" description="Cupin 2 conserved barrel domain-containing protein" evidence="1">
    <location>
        <begin position="27"/>
        <end position="304"/>
    </location>
</feature>
<organism evidence="2">
    <name type="scientific">Tetraselmis chuii</name>
    <dbReference type="NCBI Taxonomy" id="63592"/>
    <lineage>
        <taxon>Eukaryota</taxon>
        <taxon>Viridiplantae</taxon>
        <taxon>Chlorophyta</taxon>
        <taxon>core chlorophytes</taxon>
        <taxon>Chlorodendrophyceae</taxon>
        <taxon>Chlorodendrales</taxon>
        <taxon>Chlorodendraceae</taxon>
        <taxon>Tetraselmis</taxon>
    </lineage>
</organism>
<sequence>MPTRARSWSAAVILALIASTAHPGSAASAGGTCSSSDPVTFDYSHVVTDARHKGIAFNDLPGFTRSFYERDHALIAPESRVWAGFPGWKNTLTAHLISPASGAHFTMYLANMAADSTAGPMPDASMERFVFVIAGSVTVQPGDRPADVLDADHYAYFPAGVSHSISSASGAQLVVFERKYSIPEGKAEYQRGTVDSKAHLPTAGEVFQLRKLMPVTGDYDFNIHIMDFKPGEHLNVKEVHYNQHGLLLLQGKGIYRLADKWFPIQAGDAIYMGPYVPQWYAALGYENSRYLLYKDTTVDPLLSN</sequence>
<name>A0A7S1XC42_9CHLO</name>
<dbReference type="PANTHER" id="PTHR34571">
    <property type="entry name" value="(S)-UREIDOGLYCINE AMINOHYDROLASE"/>
    <property type="match status" value="1"/>
</dbReference>
<reference evidence="2" key="1">
    <citation type="submission" date="2021-01" db="EMBL/GenBank/DDBJ databases">
        <authorList>
            <person name="Corre E."/>
            <person name="Pelletier E."/>
            <person name="Niang G."/>
            <person name="Scheremetjew M."/>
            <person name="Finn R."/>
            <person name="Kale V."/>
            <person name="Holt S."/>
            <person name="Cochrane G."/>
            <person name="Meng A."/>
            <person name="Brown T."/>
            <person name="Cohen L."/>
        </authorList>
    </citation>
    <scope>NUCLEOTIDE SEQUENCE</scope>
    <source>
        <strain evidence="2">PLY429</strain>
    </source>
</reference>
<dbReference type="PANTHER" id="PTHR34571:SF1">
    <property type="entry name" value="(S)-UREIDOGLYCINE AMINOHYDROLASE"/>
    <property type="match status" value="1"/>
</dbReference>
<evidence type="ECO:0000313" key="2">
    <source>
        <dbReference type="EMBL" id="CAD9230083.1"/>
    </source>
</evidence>
<dbReference type="AlphaFoldDB" id="A0A7S1XC42"/>
<dbReference type="InterPro" id="IPR044697">
    <property type="entry name" value="UGlyAH_cupin_C"/>
</dbReference>
<feature type="signal peptide" evidence="1">
    <location>
        <begin position="1"/>
        <end position="26"/>
    </location>
</feature>
<gene>
    <name evidence="2" type="ORF">TCHU04912_LOCUS22553</name>
</gene>
<dbReference type="Gene3D" id="2.60.120.10">
    <property type="entry name" value="Jelly Rolls"/>
    <property type="match status" value="1"/>
</dbReference>
<accession>A0A7S1XC42</accession>
<dbReference type="InterPro" id="IPR017627">
    <property type="entry name" value="UGHY"/>
</dbReference>
<dbReference type="InterPro" id="IPR011051">
    <property type="entry name" value="RmlC_Cupin_sf"/>
</dbReference>
<dbReference type="CDD" id="cd02212">
    <property type="entry name" value="cupin_UGlyAH_C"/>
    <property type="match status" value="1"/>
</dbReference>
<keyword evidence="1" id="KW-0732">Signal</keyword>
<dbReference type="NCBIfam" id="TIGR03214">
    <property type="entry name" value="ura-cupin"/>
    <property type="match status" value="1"/>
</dbReference>
<dbReference type="SUPFAM" id="SSF51182">
    <property type="entry name" value="RmlC-like cupins"/>
    <property type="match status" value="1"/>
</dbReference>
<dbReference type="EMBL" id="HBGG01043622">
    <property type="protein sequence ID" value="CAD9230083.1"/>
    <property type="molecule type" value="Transcribed_RNA"/>
</dbReference>
<dbReference type="GO" id="GO:0071522">
    <property type="term" value="F:ureidoglycine aminohydrolase activity"/>
    <property type="evidence" value="ECO:0007669"/>
    <property type="project" value="InterPro"/>
</dbReference>
<evidence type="ECO:0000256" key="1">
    <source>
        <dbReference type="SAM" id="SignalP"/>
    </source>
</evidence>
<dbReference type="InterPro" id="IPR014710">
    <property type="entry name" value="RmlC-like_jellyroll"/>
</dbReference>
<protein>
    <recommendedName>
        <fullName evidence="3">Cupin 2 conserved barrel domain-containing protein</fullName>
    </recommendedName>
</protein>